<dbReference type="InParanoid" id="A0A251RRF6"/>
<sequence length="325" mass="34932">MGVVTTMGLGLVTTIVILGAVIGGAKGDAMVSGSVFCDRCKDGQLSLFDFPLSGIKVSIACPGQNGQVKVISEETTNWIGNYVMRFDGVPDMSACRAQVSGDGQGCRVVAGPAQSLNLVFQMFDTEIYTVDHLISQPAQPMSNCPRSSSPLPKPVTPALPPPTNRAPIPQPPPTNRAPIPQPPPTNRAPIPQPPPVPFLEASACSYRMWMMPEYKCYWRVLSPDLKVALVFGPLAGQKYGNDITLRGSMMGRGDPYKTLLRESTAALLNSYNSLRFPYHPLDVVGRLNTALMGGSTRQVLMTALRFLRANSGSPGNVTCKFTTCK</sequence>
<evidence type="ECO:0000313" key="3">
    <source>
        <dbReference type="EMBL" id="KAF5756258.1"/>
    </source>
</evidence>
<dbReference type="Proteomes" id="UP000215914">
    <property type="component" value="Chromosome 17"/>
</dbReference>
<feature type="region of interest" description="Disordered" evidence="1">
    <location>
        <begin position="139"/>
        <end position="194"/>
    </location>
</feature>
<dbReference type="AlphaFoldDB" id="A0A251RRF6"/>
<dbReference type="PANTHER" id="PTHR33210">
    <property type="entry name" value="PROTODERMAL FACTOR 1"/>
    <property type="match status" value="1"/>
</dbReference>
<dbReference type="FunCoup" id="A0A251RRF6">
    <property type="interactions" value="333"/>
</dbReference>
<feature type="compositionally biased region" description="Pro residues" evidence="1">
    <location>
        <begin position="151"/>
        <end position="194"/>
    </location>
</feature>
<evidence type="ECO:0000313" key="4">
    <source>
        <dbReference type="EMBL" id="OTF87078.1"/>
    </source>
</evidence>
<dbReference type="OMA" id="KCYWRAV"/>
<keyword evidence="2" id="KW-0732">Signal</keyword>
<reference evidence="4" key="2">
    <citation type="submission" date="2017-02" db="EMBL/GenBank/DDBJ databases">
        <title>Sunflower complete genome.</title>
        <authorList>
            <person name="Langlade N."/>
            <person name="Munos S."/>
        </authorList>
    </citation>
    <scope>NUCLEOTIDE SEQUENCE [LARGE SCALE GENOMIC DNA]</scope>
    <source>
        <tissue evidence="4">Leaves</tissue>
    </source>
</reference>
<evidence type="ECO:0000256" key="2">
    <source>
        <dbReference type="SAM" id="SignalP"/>
    </source>
</evidence>
<dbReference type="Gramene" id="mRNA:HanXRQr2_Chr17g0812511">
    <property type="protein sequence ID" value="mRNA:HanXRQr2_Chr17g0812511"/>
    <property type="gene ID" value="HanXRQr2_Chr17g0812511"/>
</dbReference>
<dbReference type="STRING" id="4232.A0A251RRF6"/>
<protein>
    <submittedName>
        <fullName evidence="3">Protodermal factor 1</fullName>
    </submittedName>
    <submittedName>
        <fullName evidence="4">Putative pollen Ole e 1 allergen and extensin family protein</fullName>
    </submittedName>
</protein>
<dbReference type="OrthoDB" id="1909008at2759"/>
<dbReference type="EMBL" id="CM007906">
    <property type="protein sequence ID" value="OTF87078.1"/>
    <property type="molecule type" value="Genomic_DNA"/>
</dbReference>
<feature type="chain" id="PRO_5041059803" evidence="2">
    <location>
        <begin position="28"/>
        <end position="325"/>
    </location>
</feature>
<feature type="compositionally biased region" description="Polar residues" evidence="1">
    <location>
        <begin position="139"/>
        <end position="149"/>
    </location>
</feature>
<accession>A0A251RRF6</accession>
<evidence type="ECO:0000256" key="1">
    <source>
        <dbReference type="SAM" id="MobiDB-lite"/>
    </source>
</evidence>
<name>A0A251RRF6_HELAN</name>
<dbReference type="PANTHER" id="PTHR33210:SF24">
    <property type="entry name" value="POLLEN OLE E 1 ALLERGEN AND EXTENSIN FAMILY PROTEIN"/>
    <property type="match status" value="1"/>
</dbReference>
<gene>
    <name evidence="4" type="ORF">HannXRQ_Chr17g0557851</name>
    <name evidence="3" type="ORF">HanXRQr2_Chr17g0812511</name>
</gene>
<organism evidence="4 5">
    <name type="scientific">Helianthus annuus</name>
    <name type="common">Common sunflower</name>
    <dbReference type="NCBI Taxonomy" id="4232"/>
    <lineage>
        <taxon>Eukaryota</taxon>
        <taxon>Viridiplantae</taxon>
        <taxon>Streptophyta</taxon>
        <taxon>Embryophyta</taxon>
        <taxon>Tracheophyta</taxon>
        <taxon>Spermatophyta</taxon>
        <taxon>Magnoliopsida</taxon>
        <taxon>eudicotyledons</taxon>
        <taxon>Gunneridae</taxon>
        <taxon>Pentapetalae</taxon>
        <taxon>asterids</taxon>
        <taxon>campanulids</taxon>
        <taxon>Asterales</taxon>
        <taxon>Asteraceae</taxon>
        <taxon>Asteroideae</taxon>
        <taxon>Heliantheae alliance</taxon>
        <taxon>Heliantheae</taxon>
        <taxon>Helianthus</taxon>
    </lineage>
</organism>
<dbReference type="InterPro" id="IPR039923">
    <property type="entry name" value="Protodermal_1"/>
</dbReference>
<dbReference type="Pfam" id="PF01190">
    <property type="entry name" value="Pollen_Ole_e_1"/>
    <property type="match status" value="1"/>
</dbReference>
<keyword evidence="5" id="KW-1185">Reference proteome</keyword>
<reference evidence="3 5" key="1">
    <citation type="journal article" date="2017" name="Nature">
        <title>The sunflower genome provides insights into oil metabolism, flowering and Asterid evolution.</title>
        <authorList>
            <person name="Badouin H."/>
            <person name="Gouzy J."/>
            <person name="Grassa C.J."/>
            <person name="Murat F."/>
            <person name="Staton S.E."/>
            <person name="Cottret L."/>
            <person name="Lelandais-Briere C."/>
            <person name="Owens G.L."/>
            <person name="Carrere S."/>
            <person name="Mayjonade B."/>
            <person name="Legrand L."/>
            <person name="Gill N."/>
            <person name="Kane N.C."/>
            <person name="Bowers J.E."/>
            <person name="Hubner S."/>
            <person name="Bellec A."/>
            <person name="Berard A."/>
            <person name="Berges H."/>
            <person name="Blanchet N."/>
            <person name="Boniface M.C."/>
            <person name="Brunel D."/>
            <person name="Catrice O."/>
            <person name="Chaidir N."/>
            <person name="Claudel C."/>
            <person name="Donnadieu C."/>
            <person name="Faraut T."/>
            <person name="Fievet G."/>
            <person name="Helmstetter N."/>
            <person name="King M."/>
            <person name="Knapp S.J."/>
            <person name="Lai Z."/>
            <person name="Le Paslier M.C."/>
            <person name="Lippi Y."/>
            <person name="Lorenzon L."/>
            <person name="Mandel J.R."/>
            <person name="Marage G."/>
            <person name="Marchand G."/>
            <person name="Marquand E."/>
            <person name="Bret-Mestries E."/>
            <person name="Morien E."/>
            <person name="Nambeesan S."/>
            <person name="Nguyen T."/>
            <person name="Pegot-Espagnet P."/>
            <person name="Pouilly N."/>
            <person name="Raftis F."/>
            <person name="Sallet E."/>
            <person name="Schiex T."/>
            <person name="Thomas J."/>
            <person name="Vandecasteele C."/>
            <person name="Vares D."/>
            <person name="Vear F."/>
            <person name="Vautrin S."/>
            <person name="Crespi M."/>
            <person name="Mangin B."/>
            <person name="Burke J.M."/>
            <person name="Salse J."/>
            <person name="Munos S."/>
            <person name="Vincourt P."/>
            <person name="Rieseberg L.H."/>
            <person name="Langlade N.B."/>
        </authorList>
    </citation>
    <scope>NUCLEOTIDE SEQUENCE [LARGE SCALE GENOMIC DNA]</scope>
    <source>
        <strain evidence="5">cv. SF193</strain>
        <tissue evidence="3">Leaves</tissue>
    </source>
</reference>
<feature type="signal peptide" evidence="2">
    <location>
        <begin position="1"/>
        <end position="27"/>
    </location>
</feature>
<evidence type="ECO:0000313" key="5">
    <source>
        <dbReference type="Proteomes" id="UP000215914"/>
    </source>
</evidence>
<proteinExistence type="predicted"/>
<dbReference type="EMBL" id="MNCJ02000332">
    <property type="protein sequence ID" value="KAF5756258.1"/>
    <property type="molecule type" value="Genomic_DNA"/>
</dbReference>
<reference evidence="3" key="3">
    <citation type="submission" date="2020-06" db="EMBL/GenBank/DDBJ databases">
        <title>Helianthus annuus Genome sequencing and assembly Release 2.</title>
        <authorList>
            <person name="Gouzy J."/>
            <person name="Langlade N."/>
            <person name="Munos S."/>
        </authorList>
    </citation>
    <scope>NUCLEOTIDE SEQUENCE</scope>
    <source>
        <tissue evidence="3">Leaves</tissue>
    </source>
</reference>